<protein>
    <submittedName>
        <fullName evidence="1">DUF2082 family protein</fullName>
    </submittedName>
</protein>
<accession>A0A0U5H0V7</accession>
<dbReference type="AlphaFoldDB" id="A0A0U5H0V7"/>
<dbReference type="Pfam" id="PF09855">
    <property type="entry name" value="Zn_ribbon_13"/>
    <property type="match status" value="1"/>
</dbReference>
<dbReference type="OrthoDB" id="84364at2157"/>
<gene>
    <name evidence="1" type="ORF">HHUB_1585</name>
</gene>
<dbReference type="STRING" id="1407499.HHUB_1585"/>
<name>A0A0U5H0V7_9EURY</name>
<organism evidence="1 2">
    <name type="scientific">Halobacterium hubeiense</name>
    <dbReference type="NCBI Taxonomy" id="1407499"/>
    <lineage>
        <taxon>Archaea</taxon>
        <taxon>Methanobacteriati</taxon>
        <taxon>Methanobacteriota</taxon>
        <taxon>Stenosarchaea group</taxon>
        <taxon>Halobacteria</taxon>
        <taxon>Halobacteriales</taxon>
        <taxon>Halobacteriaceae</taxon>
        <taxon>Halobacterium</taxon>
    </lineage>
</organism>
<dbReference type="InterPro" id="IPR018652">
    <property type="entry name" value="DUF2082_NA-bd_Znr"/>
</dbReference>
<evidence type="ECO:0000313" key="1">
    <source>
        <dbReference type="EMBL" id="CQH50025.1"/>
    </source>
</evidence>
<dbReference type="KEGG" id="hhb:Hhub_1585"/>
<sequence length="72" mass="7567">MSPTPDDHDGCPKCGHDEVDVGSISATGSGLSKLFDIQTNNFQTVTCTSCGYTELYADVASRGTDLADVFFG</sequence>
<dbReference type="GeneID" id="91109058"/>
<keyword evidence="2" id="KW-1185">Reference proteome</keyword>
<dbReference type="Proteomes" id="UP000066737">
    <property type="component" value="Chromosome I"/>
</dbReference>
<proteinExistence type="predicted"/>
<reference evidence="2" key="1">
    <citation type="journal article" date="2016" name="Environ. Microbiol.">
        <title>The complete genome of a viable archaeum isolated from 123-million-year-old rock salt.</title>
        <authorList>
            <person name="Jaakkola S.T."/>
            <person name="Pfeiffer F."/>
            <person name="Ravantti J.J."/>
            <person name="Guo Q."/>
            <person name="Liu Y."/>
            <person name="Chen X."/>
            <person name="Ma H."/>
            <person name="Yang C."/>
            <person name="Oksanen H.M."/>
            <person name="Bamford D.H."/>
        </authorList>
    </citation>
    <scope>NUCLEOTIDE SEQUENCE</scope>
    <source>
        <strain evidence="2">JI20-1</strain>
    </source>
</reference>
<dbReference type="RefSeq" id="WP_059056022.1">
    <property type="nucleotide sequence ID" value="NZ_CEML01000002.1"/>
</dbReference>
<evidence type="ECO:0000313" key="2">
    <source>
        <dbReference type="Proteomes" id="UP000066737"/>
    </source>
</evidence>
<dbReference type="EMBL" id="LN831302">
    <property type="protein sequence ID" value="CQH50025.1"/>
    <property type="molecule type" value="Genomic_DNA"/>
</dbReference>